<evidence type="ECO:0000313" key="2">
    <source>
        <dbReference type="Proteomes" id="UP000198551"/>
    </source>
</evidence>
<name>A0A1C5A8X1_9ACTN</name>
<dbReference type="RefSeq" id="WP_091050119.1">
    <property type="nucleotide sequence ID" value="NZ_FMCV01000025.1"/>
</dbReference>
<dbReference type="EMBL" id="FMCV01000025">
    <property type="protein sequence ID" value="SCF41635.1"/>
    <property type="molecule type" value="Genomic_DNA"/>
</dbReference>
<sequence length="96" mass="10481">MSMIDASTAQSVVPQTRQGLRVRNFRGKLFVASQGQAFELSDTAAFIYRAIDGERSVAEIGRQVAAEYGIPFDTAVEDTVELLTALSEAEVLDLNR</sequence>
<dbReference type="InterPro" id="IPR008792">
    <property type="entry name" value="PQQD"/>
</dbReference>
<dbReference type="Gene3D" id="1.10.10.1150">
    <property type="entry name" value="Coenzyme PQQ synthesis protein D (PqqD)"/>
    <property type="match status" value="1"/>
</dbReference>
<evidence type="ECO:0000313" key="1">
    <source>
        <dbReference type="EMBL" id="SCF41635.1"/>
    </source>
</evidence>
<proteinExistence type="predicted"/>
<dbReference type="Proteomes" id="UP000198551">
    <property type="component" value="Unassembled WGS sequence"/>
</dbReference>
<dbReference type="InterPro" id="IPR041881">
    <property type="entry name" value="PqqD_sf"/>
</dbReference>
<dbReference type="AlphaFoldDB" id="A0A1C5A8X1"/>
<organism evidence="1 2">
    <name type="scientific">Micromonospora marina</name>
    <dbReference type="NCBI Taxonomy" id="307120"/>
    <lineage>
        <taxon>Bacteria</taxon>
        <taxon>Bacillati</taxon>
        <taxon>Actinomycetota</taxon>
        <taxon>Actinomycetes</taxon>
        <taxon>Micromonosporales</taxon>
        <taxon>Micromonosporaceae</taxon>
        <taxon>Micromonospora</taxon>
    </lineage>
</organism>
<dbReference type="Pfam" id="PF05402">
    <property type="entry name" value="PqqD"/>
    <property type="match status" value="1"/>
</dbReference>
<reference evidence="2" key="1">
    <citation type="submission" date="2016-06" db="EMBL/GenBank/DDBJ databases">
        <authorList>
            <person name="Varghese N."/>
        </authorList>
    </citation>
    <scope>NUCLEOTIDE SEQUENCE [LARGE SCALE GENOMIC DNA]</scope>
    <source>
        <strain evidence="2">DSM 45555</strain>
    </source>
</reference>
<keyword evidence="2" id="KW-1185">Reference proteome</keyword>
<protein>
    <submittedName>
        <fullName evidence="1">Pyrroloquinoline quinone biosynthesis protein D</fullName>
    </submittedName>
</protein>
<accession>A0A1C5A8X1</accession>
<gene>
    <name evidence="1" type="ORF">GA0070215_12583</name>
</gene>